<feature type="compositionally biased region" description="Polar residues" evidence="1">
    <location>
        <begin position="148"/>
        <end position="157"/>
    </location>
</feature>
<dbReference type="Proteomes" id="UP000509704">
    <property type="component" value="Chromosome 6"/>
</dbReference>
<feature type="region of interest" description="Disordered" evidence="1">
    <location>
        <begin position="94"/>
        <end position="134"/>
    </location>
</feature>
<feature type="compositionally biased region" description="Low complexity" evidence="1">
    <location>
        <begin position="159"/>
        <end position="215"/>
    </location>
</feature>
<feature type="region of interest" description="Disordered" evidence="1">
    <location>
        <begin position="146"/>
        <end position="219"/>
    </location>
</feature>
<dbReference type="EMBL" id="CP058609">
    <property type="protein sequence ID" value="QLG73868.1"/>
    <property type="molecule type" value="Genomic_DNA"/>
</dbReference>
<reference evidence="2 3" key="1">
    <citation type="submission" date="2020-07" db="EMBL/GenBank/DDBJ databases">
        <title>The yeast mating-type switching endonuclease HO is a domesticated member of an unorthodox homing genetic element family.</title>
        <authorList>
            <person name="Coughlan A.Y."/>
            <person name="Lombardi L."/>
            <person name="Braun-Galleani S."/>
            <person name="Martos A.R."/>
            <person name="Galeote V."/>
            <person name="Bigey F."/>
            <person name="Dequin S."/>
            <person name="Byrne K.P."/>
            <person name="Wolfe K.H."/>
        </authorList>
    </citation>
    <scope>NUCLEOTIDE SEQUENCE [LARGE SCALE GENOMIC DNA]</scope>
    <source>
        <strain evidence="2 3">NRRL Y-6702</strain>
    </source>
</reference>
<dbReference type="GeneID" id="59237627"/>
<organism evidence="2 3">
    <name type="scientific">Zygotorulaspora mrakii</name>
    <name type="common">Zygosaccharomyces mrakii</name>
    <dbReference type="NCBI Taxonomy" id="42260"/>
    <lineage>
        <taxon>Eukaryota</taxon>
        <taxon>Fungi</taxon>
        <taxon>Dikarya</taxon>
        <taxon>Ascomycota</taxon>
        <taxon>Saccharomycotina</taxon>
        <taxon>Saccharomycetes</taxon>
        <taxon>Saccharomycetales</taxon>
        <taxon>Saccharomycetaceae</taxon>
        <taxon>Zygotorulaspora</taxon>
    </lineage>
</organism>
<dbReference type="OrthoDB" id="4089008at2759"/>
<dbReference type="RefSeq" id="XP_037145594.1">
    <property type="nucleotide sequence ID" value="XM_037289699.1"/>
</dbReference>
<accession>A0A7H9B595</accession>
<evidence type="ECO:0000256" key="1">
    <source>
        <dbReference type="SAM" id="MobiDB-lite"/>
    </source>
</evidence>
<dbReference type="Pfam" id="PF04001">
    <property type="entry name" value="Vhr1"/>
    <property type="match status" value="1"/>
</dbReference>
<proteinExistence type="predicted"/>
<evidence type="ECO:0000313" key="3">
    <source>
        <dbReference type="Proteomes" id="UP000509704"/>
    </source>
</evidence>
<sequence>MAGYKVSKSSGSHSCSGTTRKIREQLNFNDEKKWKKFSNRRLELIDKFGLSERKASEQDDNIRQIATILRTEFGYSLSAAGEFEKLVTAAVQSVRRNRKRSKKRLPDNSSGTATTTNTGSSEDEFMAKDDSPLQRQISMTPIAPDLHSNMQSLNFPATSLPSIQPKSIQPSSRVQTTTPAPSAPGPTAGSPAVPEASGAPVAAASSVPSGSALAGTSHPSYHMPTQQRYADVIKAVIADVVNNVVTLTDQSQKDRSSSTNLTEFAMSINDNHLLSFGLHNKPSITGQNQSKSSASDIPFFLREKLLVIIQRSRTCFDMAHSQGSIDLHSNLEILGEMAVRSSIAFVIERFFSNLMPSSMEYLTSKTSSLESLASLSINVFGPASKRSLSHLPPAVQTKLLFLVIGGLIKDFGFDPCLYPLSEIVHHLVMHQYPSVTKSSVLAQKNGPNSDASQRITVLSSLSMKPQLANEDVNKKVVIKFKGREQAFTFHLLSNGPPTVNEILENCKSLFQIISQTKQLSLCHNNSIVRDDVELAKLFNSFSNQNIVLEVKEAQRDPSDLNDGLKILSDASLQIKQEIPNGQSHKNSTSSLDAFDKIISRIGKFPKNADASLQQSFPPSNMPASTSHQANKEELPSLPSVVMNGARNNFFFQDNNLPQSVFQPLL</sequence>
<feature type="region of interest" description="Disordered" evidence="1">
    <location>
        <begin position="609"/>
        <end position="631"/>
    </location>
</feature>
<evidence type="ECO:0000313" key="2">
    <source>
        <dbReference type="EMBL" id="QLG73868.1"/>
    </source>
</evidence>
<keyword evidence="3" id="KW-1185">Reference proteome</keyword>
<dbReference type="KEGG" id="zmk:HG535_0F03790"/>
<feature type="compositionally biased region" description="Low complexity" evidence="1">
    <location>
        <begin position="108"/>
        <end position="120"/>
    </location>
</feature>
<gene>
    <name evidence="2" type="ORF">HG535_0F03790</name>
</gene>
<evidence type="ECO:0008006" key="4">
    <source>
        <dbReference type="Google" id="ProtNLM"/>
    </source>
</evidence>
<protein>
    <recommendedName>
        <fullName evidence="4">Transcription factor VHR1</fullName>
    </recommendedName>
</protein>
<dbReference type="InterPro" id="IPR007147">
    <property type="entry name" value="TF_Vhr"/>
</dbReference>
<dbReference type="AlphaFoldDB" id="A0A7H9B595"/>
<name>A0A7H9B595_ZYGMR</name>
<feature type="compositionally biased region" description="Polar residues" evidence="1">
    <location>
        <begin position="610"/>
        <end position="628"/>
    </location>
</feature>